<feature type="domain" description="FAD dependent oxidoreductase" evidence="8">
    <location>
        <begin position="7"/>
        <end position="362"/>
    </location>
</feature>
<organism evidence="10">
    <name type="scientific">Alsobacter sp. KACC 23698</name>
    <dbReference type="NCBI Taxonomy" id="3149229"/>
    <lineage>
        <taxon>Bacteria</taxon>
        <taxon>Pseudomonadati</taxon>
        <taxon>Pseudomonadota</taxon>
        <taxon>Alphaproteobacteria</taxon>
        <taxon>Hyphomicrobiales</taxon>
        <taxon>Alsobacteraceae</taxon>
        <taxon>Alsobacter</taxon>
    </lineage>
</organism>
<dbReference type="GO" id="GO:0009331">
    <property type="term" value="C:glycerol-3-phosphate dehydrogenase (FAD) complex"/>
    <property type="evidence" value="ECO:0007669"/>
    <property type="project" value="UniProtKB-UniRule"/>
</dbReference>
<sequence>MTDETFDLAIVGGGVNGAGIARDAAGRGASVVLFEQNDLASATSSASTKLIHGGLRYLEYYEFRLVREALKEREVVWGIAPHIVWPLRFVLPHHAGLRPAWLLRLGLFLYDNLGGRKLLPPTRTLDLTRDPAGRPLKPIFAKGFEYSDAWVEDARLVALNAMDAAERGASIRTRTRVVGARRAEGLWRIETVTQDGESAVTFARTLVNAAGPWVAEVANATLGSNIPAAVRLVQGSHVVVRKIFDGDQCYIFQNSDNRIVFAIPYERDFTLIGTTDKDFSGDPSTVAASEQEVEYLCQAASEYFKAPVSRQDVVWTYSGVRPLYDDGASKAQEATRDYVLTLDAPPDGAPMLSVFGGKITTYRKLAEAALAKLDGLLPAAAKPSWTGGAPLPGGDFPKTGFDDLVAETARRRPWLPAGLARRLVRAYGTRTERLLGDARSLADLGRVFGADLTEREVRYLMDEEFARTAADVLWRRSKLGLRLTADEQAELAAFMDRRRPAPASQAADAERQAAP</sequence>
<proteinExistence type="inferred from homology"/>
<keyword evidence="4" id="KW-0274">FAD</keyword>
<dbReference type="PANTHER" id="PTHR11985">
    <property type="entry name" value="GLYCEROL-3-PHOSPHATE DEHYDROGENASE"/>
    <property type="match status" value="1"/>
</dbReference>
<evidence type="ECO:0000256" key="5">
    <source>
        <dbReference type="ARBA" id="ARBA00023002"/>
    </source>
</evidence>
<evidence type="ECO:0000256" key="2">
    <source>
        <dbReference type="ARBA" id="ARBA00007330"/>
    </source>
</evidence>
<evidence type="ECO:0000256" key="7">
    <source>
        <dbReference type="SAM" id="MobiDB-lite"/>
    </source>
</evidence>
<protein>
    <recommendedName>
        <fullName evidence="6">Glycerol-3-phosphate dehydrogenase</fullName>
        <ecNumber evidence="6">1.1.5.3</ecNumber>
    </recommendedName>
</protein>
<feature type="domain" description="Alpha-glycerophosphate oxidase C-terminal" evidence="9">
    <location>
        <begin position="386"/>
        <end position="482"/>
    </location>
</feature>
<dbReference type="PRINTS" id="PR01001">
    <property type="entry name" value="FADG3PDH"/>
</dbReference>
<dbReference type="PROSITE" id="PS00977">
    <property type="entry name" value="FAD_G3PDH_1"/>
    <property type="match status" value="1"/>
</dbReference>
<reference evidence="10" key="1">
    <citation type="submission" date="2024-05" db="EMBL/GenBank/DDBJ databases">
        <authorList>
            <person name="Kim S."/>
            <person name="Heo J."/>
            <person name="Choi H."/>
            <person name="Choi Y."/>
            <person name="Kwon S.-W."/>
            <person name="Kim Y."/>
        </authorList>
    </citation>
    <scope>NUCLEOTIDE SEQUENCE</scope>
    <source>
        <strain evidence="10">KACC 23698</strain>
    </source>
</reference>
<dbReference type="Gene3D" id="3.30.9.10">
    <property type="entry name" value="D-Amino Acid Oxidase, subunit A, domain 2"/>
    <property type="match status" value="1"/>
</dbReference>
<dbReference type="Gene3D" id="1.10.8.870">
    <property type="entry name" value="Alpha-glycerophosphate oxidase, cap domain"/>
    <property type="match status" value="1"/>
</dbReference>
<dbReference type="AlphaFoldDB" id="A0AAU7J9G5"/>
<dbReference type="PANTHER" id="PTHR11985:SF15">
    <property type="entry name" value="GLYCEROL-3-PHOSPHATE DEHYDROGENASE, MITOCHONDRIAL"/>
    <property type="match status" value="1"/>
</dbReference>
<dbReference type="PROSITE" id="PS00978">
    <property type="entry name" value="FAD_G3PDH_2"/>
    <property type="match status" value="1"/>
</dbReference>
<evidence type="ECO:0000256" key="1">
    <source>
        <dbReference type="ARBA" id="ARBA00001974"/>
    </source>
</evidence>
<evidence type="ECO:0000256" key="4">
    <source>
        <dbReference type="ARBA" id="ARBA00022827"/>
    </source>
</evidence>
<dbReference type="Pfam" id="PF01266">
    <property type="entry name" value="DAO"/>
    <property type="match status" value="1"/>
</dbReference>
<dbReference type="InterPro" id="IPR038299">
    <property type="entry name" value="DAO_C_sf"/>
</dbReference>
<dbReference type="EMBL" id="CP157484">
    <property type="protein sequence ID" value="XBO36926.1"/>
    <property type="molecule type" value="Genomic_DNA"/>
</dbReference>
<dbReference type="RefSeq" id="WP_406853745.1">
    <property type="nucleotide sequence ID" value="NZ_CP157484.1"/>
</dbReference>
<comment type="similarity">
    <text evidence="2 6">Belongs to the FAD-dependent glycerol-3-phosphate dehydrogenase family.</text>
</comment>
<comment type="catalytic activity">
    <reaction evidence="6">
        <text>a quinone + sn-glycerol 3-phosphate = dihydroxyacetone phosphate + a quinol</text>
        <dbReference type="Rhea" id="RHEA:18977"/>
        <dbReference type="ChEBI" id="CHEBI:24646"/>
        <dbReference type="ChEBI" id="CHEBI:57597"/>
        <dbReference type="ChEBI" id="CHEBI:57642"/>
        <dbReference type="ChEBI" id="CHEBI:132124"/>
        <dbReference type="EC" id="1.1.5.3"/>
    </reaction>
</comment>
<evidence type="ECO:0000256" key="6">
    <source>
        <dbReference type="RuleBase" id="RU361217"/>
    </source>
</evidence>
<feature type="region of interest" description="Disordered" evidence="7">
    <location>
        <begin position="495"/>
        <end position="515"/>
    </location>
</feature>
<comment type="cofactor">
    <cofactor evidence="1 6">
        <name>FAD</name>
        <dbReference type="ChEBI" id="CHEBI:57692"/>
    </cofactor>
</comment>
<dbReference type="InterPro" id="IPR031656">
    <property type="entry name" value="DAO_C"/>
</dbReference>
<keyword evidence="3 6" id="KW-0285">Flavoprotein</keyword>
<dbReference type="InterPro" id="IPR006076">
    <property type="entry name" value="FAD-dep_OxRdtase"/>
</dbReference>
<dbReference type="Gene3D" id="3.50.50.60">
    <property type="entry name" value="FAD/NAD(P)-binding domain"/>
    <property type="match status" value="1"/>
</dbReference>
<keyword evidence="5 6" id="KW-0560">Oxidoreductase</keyword>
<dbReference type="EC" id="1.1.5.3" evidence="6"/>
<evidence type="ECO:0000256" key="3">
    <source>
        <dbReference type="ARBA" id="ARBA00022630"/>
    </source>
</evidence>
<evidence type="ECO:0000259" key="9">
    <source>
        <dbReference type="Pfam" id="PF16901"/>
    </source>
</evidence>
<dbReference type="InterPro" id="IPR036188">
    <property type="entry name" value="FAD/NAD-bd_sf"/>
</dbReference>
<dbReference type="NCBIfam" id="NF008899">
    <property type="entry name" value="PRK12266.1"/>
    <property type="match status" value="1"/>
</dbReference>
<evidence type="ECO:0000313" key="10">
    <source>
        <dbReference type="EMBL" id="XBO36926.1"/>
    </source>
</evidence>
<accession>A0AAU7J9G5</accession>
<name>A0AAU7J9G5_9HYPH</name>
<dbReference type="Gene3D" id="6.10.250.1890">
    <property type="match status" value="1"/>
</dbReference>
<dbReference type="GO" id="GO:0046168">
    <property type="term" value="P:glycerol-3-phosphate catabolic process"/>
    <property type="evidence" value="ECO:0007669"/>
    <property type="project" value="TreeGrafter"/>
</dbReference>
<evidence type="ECO:0000259" key="8">
    <source>
        <dbReference type="Pfam" id="PF01266"/>
    </source>
</evidence>
<gene>
    <name evidence="10" type="primary">glpD</name>
    <name evidence="10" type="ORF">ABEG18_14380</name>
</gene>
<dbReference type="SUPFAM" id="SSF51905">
    <property type="entry name" value="FAD/NAD(P)-binding domain"/>
    <property type="match status" value="1"/>
</dbReference>
<dbReference type="GO" id="GO:0004368">
    <property type="term" value="F:glycerol-3-phosphate dehydrogenase (quinone) activity"/>
    <property type="evidence" value="ECO:0007669"/>
    <property type="project" value="UniProtKB-EC"/>
</dbReference>
<dbReference type="NCBIfam" id="NF009906">
    <property type="entry name" value="PRK13369.1"/>
    <property type="match status" value="1"/>
</dbReference>
<dbReference type="Pfam" id="PF16901">
    <property type="entry name" value="DAO_C"/>
    <property type="match status" value="1"/>
</dbReference>
<dbReference type="InterPro" id="IPR000447">
    <property type="entry name" value="G3P_DH_FAD-dep"/>
</dbReference>